<evidence type="ECO:0000256" key="1">
    <source>
        <dbReference type="SAM" id="MobiDB-lite"/>
    </source>
</evidence>
<feature type="transmembrane region" description="Helical" evidence="2">
    <location>
        <begin position="70"/>
        <end position="87"/>
    </location>
</feature>
<evidence type="ECO:0000256" key="2">
    <source>
        <dbReference type="SAM" id="Phobius"/>
    </source>
</evidence>
<organism evidence="3 4">
    <name type="scientific">Pholiota conissans</name>
    <dbReference type="NCBI Taxonomy" id="109636"/>
    <lineage>
        <taxon>Eukaryota</taxon>
        <taxon>Fungi</taxon>
        <taxon>Dikarya</taxon>
        <taxon>Basidiomycota</taxon>
        <taxon>Agaricomycotina</taxon>
        <taxon>Agaricomycetes</taxon>
        <taxon>Agaricomycetidae</taxon>
        <taxon>Agaricales</taxon>
        <taxon>Agaricineae</taxon>
        <taxon>Strophariaceae</taxon>
        <taxon>Pholiota</taxon>
    </lineage>
</organism>
<name>A0A9P6D149_9AGAR</name>
<dbReference type="Proteomes" id="UP000807469">
    <property type="component" value="Unassembled WGS sequence"/>
</dbReference>
<proteinExistence type="predicted"/>
<gene>
    <name evidence="3" type="ORF">BDN70DRAFT_932217</name>
</gene>
<feature type="compositionally biased region" description="Low complexity" evidence="1">
    <location>
        <begin position="9"/>
        <end position="19"/>
    </location>
</feature>
<protein>
    <submittedName>
        <fullName evidence="3">Uncharacterized protein</fullName>
    </submittedName>
</protein>
<keyword evidence="2" id="KW-0812">Transmembrane</keyword>
<dbReference type="EMBL" id="MU155204">
    <property type="protein sequence ID" value="KAF9479890.1"/>
    <property type="molecule type" value="Genomic_DNA"/>
</dbReference>
<reference evidence="3" key="1">
    <citation type="submission" date="2020-11" db="EMBL/GenBank/DDBJ databases">
        <authorList>
            <consortium name="DOE Joint Genome Institute"/>
            <person name="Ahrendt S."/>
            <person name="Riley R."/>
            <person name="Andreopoulos W."/>
            <person name="Labutti K."/>
            <person name="Pangilinan J."/>
            <person name="Ruiz-Duenas F.J."/>
            <person name="Barrasa J.M."/>
            <person name="Sanchez-Garcia M."/>
            <person name="Camarero S."/>
            <person name="Miyauchi S."/>
            <person name="Serrano A."/>
            <person name="Linde D."/>
            <person name="Babiker R."/>
            <person name="Drula E."/>
            <person name="Ayuso-Fernandez I."/>
            <person name="Pacheco R."/>
            <person name="Padilla G."/>
            <person name="Ferreira P."/>
            <person name="Barriuso J."/>
            <person name="Kellner H."/>
            <person name="Castanera R."/>
            <person name="Alfaro M."/>
            <person name="Ramirez L."/>
            <person name="Pisabarro A.G."/>
            <person name="Kuo A."/>
            <person name="Tritt A."/>
            <person name="Lipzen A."/>
            <person name="He G."/>
            <person name="Yan M."/>
            <person name="Ng V."/>
            <person name="Cullen D."/>
            <person name="Martin F."/>
            <person name="Rosso M.-N."/>
            <person name="Henrissat B."/>
            <person name="Hibbett D."/>
            <person name="Martinez A.T."/>
            <person name="Grigoriev I.V."/>
        </authorList>
    </citation>
    <scope>NUCLEOTIDE SEQUENCE</scope>
    <source>
        <strain evidence="3">CIRM-BRFM 674</strain>
    </source>
</reference>
<keyword evidence="4" id="KW-1185">Reference proteome</keyword>
<sequence length="174" mass="19551">MAPKYELLPTSPSSSRPDSPSYPPPYESDSPSFDNDVEDDAAGRRPRARREPIPAFDSDPRFRVRTPSPFARAALIIFVVFLFWLAFSMRKALWIEGGMGMGRAPPPEVDPSGYAGCNLTKADTFPSITSLSHFVYPLSRHTGYLKLFVFAYEMVIVYDDPGAHFAFPLQTYFK</sequence>
<dbReference type="AlphaFoldDB" id="A0A9P6D149"/>
<evidence type="ECO:0000313" key="3">
    <source>
        <dbReference type="EMBL" id="KAF9479890.1"/>
    </source>
</evidence>
<keyword evidence="2" id="KW-0472">Membrane</keyword>
<keyword evidence="2" id="KW-1133">Transmembrane helix</keyword>
<comment type="caution">
    <text evidence="3">The sequence shown here is derived from an EMBL/GenBank/DDBJ whole genome shotgun (WGS) entry which is preliminary data.</text>
</comment>
<feature type="region of interest" description="Disordered" evidence="1">
    <location>
        <begin position="1"/>
        <end position="58"/>
    </location>
</feature>
<dbReference type="OrthoDB" id="2538110at2759"/>
<evidence type="ECO:0000313" key="4">
    <source>
        <dbReference type="Proteomes" id="UP000807469"/>
    </source>
</evidence>
<accession>A0A9P6D149</accession>